<reference evidence="6 7" key="1">
    <citation type="journal article" date="2017" name="Int. J. Syst. Evol. Microbiol.">
        <title>Arachidicoccus ginsenosidivorans sp. nov., with ginsenoside-converting activity isolated from ginseng cultivating soil.</title>
        <authorList>
            <person name="Siddiqi M.Z."/>
            <person name="Aslam Z."/>
            <person name="Im W.T."/>
        </authorList>
    </citation>
    <scope>NUCLEOTIDE SEQUENCE [LARGE SCALE GENOMIC DNA]</scope>
    <source>
        <strain evidence="6 7">Gsoil 809</strain>
    </source>
</reference>
<evidence type="ECO:0000313" key="6">
    <source>
        <dbReference type="EMBL" id="QEC72831.1"/>
    </source>
</evidence>
<dbReference type="SMART" id="SM00448">
    <property type="entry name" value="REC"/>
    <property type="match status" value="1"/>
</dbReference>
<dbReference type="SUPFAM" id="SSF46894">
    <property type="entry name" value="C-terminal effector domain of the bipartite response regulators"/>
    <property type="match status" value="1"/>
</dbReference>
<keyword evidence="1 3" id="KW-0597">Phosphoprotein</keyword>
<dbReference type="PROSITE" id="PS50110">
    <property type="entry name" value="RESPONSE_REGULATORY"/>
    <property type="match status" value="1"/>
</dbReference>
<protein>
    <submittedName>
        <fullName evidence="6">Response regulator transcription factor</fullName>
    </submittedName>
</protein>
<dbReference type="InterPro" id="IPR000792">
    <property type="entry name" value="Tscrpt_reg_LuxR_C"/>
</dbReference>
<feature type="domain" description="HTH luxR-type" evidence="4">
    <location>
        <begin position="146"/>
        <end position="210"/>
    </location>
</feature>
<dbReference type="InterPro" id="IPR058245">
    <property type="entry name" value="NreC/VraR/RcsB-like_REC"/>
</dbReference>
<keyword evidence="7" id="KW-1185">Reference proteome</keyword>
<evidence type="ECO:0000256" key="3">
    <source>
        <dbReference type="PROSITE-ProRule" id="PRU00169"/>
    </source>
</evidence>
<dbReference type="CDD" id="cd06170">
    <property type="entry name" value="LuxR_C_like"/>
    <property type="match status" value="1"/>
</dbReference>
<gene>
    <name evidence="6" type="ORF">FSB73_15235</name>
</gene>
<feature type="modified residue" description="4-aspartylphosphate" evidence="3">
    <location>
        <position position="56"/>
    </location>
</feature>
<dbReference type="SUPFAM" id="SSF52172">
    <property type="entry name" value="CheY-like"/>
    <property type="match status" value="1"/>
</dbReference>
<dbReference type="EMBL" id="CP042434">
    <property type="protein sequence ID" value="QEC72831.1"/>
    <property type="molecule type" value="Genomic_DNA"/>
</dbReference>
<dbReference type="SMART" id="SM00421">
    <property type="entry name" value="HTH_LUXR"/>
    <property type="match status" value="1"/>
</dbReference>
<keyword evidence="2" id="KW-0238">DNA-binding</keyword>
<dbReference type="OrthoDB" id="9797341at2"/>
<sequence length="210" mass="23470">MIHLAIIEDNISIRGVLTDYFSAEQGYEVVLSAGSFEKFHDEWRPADTRIDVVICDIGLPGKSGIDAVWYIKSKSEKTHILMLTVFEEREKIFQSLCAGASGYMLKSTPLAEIKTGINDILNGGAAMSPKIAMQVISYFNKRKQVSAVESENLTAREIEILSFLEQGLANKAIAEQMSLSVDTVKFHIKNIYLKLQVSSRAELIAKYKQF</sequence>
<accession>A0A5B8VP03</accession>
<dbReference type="InterPro" id="IPR001789">
    <property type="entry name" value="Sig_transdc_resp-reg_receiver"/>
</dbReference>
<dbReference type="RefSeq" id="WP_146784019.1">
    <property type="nucleotide sequence ID" value="NZ_CP042434.1"/>
</dbReference>
<evidence type="ECO:0000259" key="5">
    <source>
        <dbReference type="PROSITE" id="PS50110"/>
    </source>
</evidence>
<evidence type="ECO:0000259" key="4">
    <source>
        <dbReference type="PROSITE" id="PS50043"/>
    </source>
</evidence>
<dbReference type="Pfam" id="PF00196">
    <property type="entry name" value="GerE"/>
    <property type="match status" value="1"/>
</dbReference>
<dbReference type="InterPro" id="IPR016032">
    <property type="entry name" value="Sig_transdc_resp-reg_C-effctor"/>
</dbReference>
<dbReference type="Proteomes" id="UP000321291">
    <property type="component" value="Chromosome"/>
</dbReference>
<dbReference type="AlphaFoldDB" id="A0A5B8VP03"/>
<dbReference type="GO" id="GO:0003677">
    <property type="term" value="F:DNA binding"/>
    <property type="evidence" value="ECO:0007669"/>
    <property type="project" value="UniProtKB-KW"/>
</dbReference>
<dbReference type="InterPro" id="IPR011006">
    <property type="entry name" value="CheY-like_superfamily"/>
</dbReference>
<feature type="domain" description="Response regulatory" evidence="5">
    <location>
        <begin position="3"/>
        <end position="121"/>
    </location>
</feature>
<dbReference type="InterPro" id="IPR039420">
    <property type="entry name" value="WalR-like"/>
</dbReference>
<evidence type="ECO:0000313" key="7">
    <source>
        <dbReference type="Proteomes" id="UP000321291"/>
    </source>
</evidence>
<dbReference type="KEGG" id="agi:FSB73_15235"/>
<dbReference type="PROSITE" id="PS00622">
    <property type="entry name" value="HTH_LUXR_1"/>
    <property type="match status" value="1"/>
</dbReference>
<dbReference type="GO" id="GO:0006355">
    <property type="term" value="P:regulation of DNA-templated transcription"/>
    <property type="evidence" value="ECO:0007669"/>
    <property type="project" value="InterPro"/>
</dbReference>
<dbReference type="GO" id="GO:0000160">
    <property type="term" value="P:phosphorelay signal transduction system"/>
    <property type="evidence" value="ECO:0007669"/>
    <property type="project" value="InterPro"/>
</dbReference>
<dbReference type="PANTHER" id="PTHR43214">
    <property type="entry name" value="TWO-COMPONENT RESPONSE REGULATOR"/>
    <property type="match status" value="1"/>
</dbReference>
<evidence type="ECO:0000256" key="2">
    <source>
        <dbReference type="ARBA" id="ARBA00023125"/>
    </source>
</evidence>
<evidence type="ECO:0000256" key="1">
    <source>
        <dbReference type="ARBA" id="ARBA00022553"/>
    </source>
</evidence>
<dbReference type="PRINTS" id="PR00038">
    <property type="entry name" value="HTHLUXR"/>
</dbReference>
<dbReference type="Gene3D" id="3.40.50.2300">
    <property type="match status" value="1"/>
</dbReference>
<organism evidence="6 7">
    <name type="scientific">Arachidicoccus ginsenosidivorans</name>
    <dbReference type="NCBI Taxonomy" id="496057"/>
    <lineage>
        <taxon>Bacteria</taxon>
        <taxon>Pseudomonadati</taxon>
        <taxon>Bacteroidota</taxon>
        <taxon>Chitinophagia</taxon>
        <taxon>Chitinophagales</taxon>
        <taxon>Chitinophagaceae</taxon>
        <taxon>Arachidicoccus</taxon>
    </lineage>
</organism>
<dbReference type="Pfam" id="PF00072">
    <property type="entry name" value="Response_reg"/>
    <property type="match status" value="1"/>
</dbReference>
<dbReference type="CDD" id="cd17535">
    <property type="entry name" value="REC_NarL-like"/>
    <property type="match status" value="1"/>
</dbReference>
<proteinExistence type="predicted"/>
<dbReference type="PROSITE" id="PS50043">
    <property type="entry name" value="HTH_LUXR_2"/>
    <property type="match status" value="1"/>
</dbReference>
<name>A0A5B8VP03_9BACT</name>